<gene>
    <name evidence="2" type="ORF">EIG99_00215</name>
</gene>
<evidence type="ECO:0000313" key="2">
    <source>
        <dbReference type="EMBL" id="RZI04970.1"/>
    </source>
</evidence>
<dbReference type="Proteomes" id="UP000293854">
    <property type="component" value="Unassembled WGS sequence"/>
</dbReference>
<organism evidence="2 3">
    <name type="scientific">Staphylococcus condimenti</name>
    <dbReference type="NCBI Taxonomy" id="70255"/>
    <lineage>
        <taxon>Bacteria</taxon>
        <taxon>Bacillati</taxon>
        <taxon>Bacillota</taxon>
        <taxon>Bacilli</taxon>
        <taxon>Bacillales</taxon>
        <taxon>Staphylococcaceae</taxon>
        <taxon>Staphylococcus</taxon>
    </lineage>
</organism>
<proteinExistence type="predicted"/>
<dbReference type="AlphaFoldDB" id="A0A4Q7CSB0"/>
<dbReference type="EMBL" id="RQTE01000002">
    <property type="protein sequence ID" value="RZI04970.1"/>
    <property type="molecule type" value="Genomic_DNA"/>
</dbReference>
<comment type="caution">
    <text evidence="2">The sequence shown here is derived from an EMBL/GenBank/DDBJ whole genome shotgun (WGS) entry which is preliminary data.</text>
</comment>
<evidence type="ECO:0000313" key="3">
    <source>
        <dbReference type="Proteomes" id="UP000293854"/>
    </source>
</evidence>
<name>A0A4Q7CSB0_9STAP</name>
<accession>A0A4Q7CSB0</accession>
<sequence length="381" mass="44684">MERFPLSVKGNKLQLLAAIEAFNKDKDFTKSHSGNVSEEQIYREFAKHISNTEKQLIEGLIISETDTPALPSTQAHEMEYLMKTNYLMSLEKDSYYIDVDFLNKYNRYVLGGKYRPLTPLDDEEMEMLIDMHFTEEARYEYEHLYLRDYLYNFYVKDLKEICRIFKIKGFSKGNEDYIVNLIEDKFMEEPFELFDRLSPDALGLIAYFMIENRNTIPYDEMGELDLEVFIIGKDELSHILYMPVDVFEFLQEYFAFKGIDPLDLVSPEEREMYEELAQMKKLQAMTDKTPDNVEDAIAAFAEAGQDEGMRDMIAELIGLDEDDEDEVAQVITQIMDGKIKSEEDLAKLFEQLETEEEDSNHTEPPQSNNNNNIIDFNQYRK</sequence>
<reference evidence="2 3" key="1">
    <citation type="submission" date="2018-11" db="EMBL/GenBank/DDBJ databases">
        <title>Genomic profiling of Staphylococcus species from a Poultry farm system in KwaZulu-Natal, South Africa.</title>
        <authorList>
            <person name="Amoako D.G."/>
            <person name="Somboro A.M."/>
            <person name="Abia A.L.K."/>
            <person name="Bester L.A."/>
            <person name="Essack S.Y."/>
        </authorList>
    </citation>
    <scope>NUCLEOTIDE SEQUENCE [LARGE SCALE GENOMIC DNA]</scope>
    <source>
        <strain evidence="2 3">SA11</strain>
    </source>
</reference>
<protein>
    <submittedName>
        <fullName evidence="2">Uncharacterized protein</fullName>
    </submittedName>
</protein>
<dbReference type="RefSeq" id="WP_130135188.1">
    <property type="nucleotide sequence ID" value="NZ_RQTE01000002.1"/>
</dbReference>
<evidence type="ECO:0000256" key="1">
    <source>
        <dbReference type="SAM" id="MobiDB-lite"/>
    </source>
</evidence>
<feature type="region of interest" description="Disordered" evidence="1">
    <location>
        <begin position="351"/>
        <end position="381"/>
    </location>
</feature>